<dbReference type="GO" id="GO:0016020">
    <property type="term" value="C:membrane"/>
    <property type="evidence" value="ECO:0007669"/>
    <property type="project" value="InterPro"/>
</dbReference>
<dbReference type="SUPFAM" id="SSF117892">
    <property type="entry name" value="Band 7/SPFH domain"/>
    <property type="match status" value="1"/>
</dbReference>
<dbReference type="SMART" id="SM00244">
    <property type="entry name" value="PHB"/>
    <property type="match status" value="1"/>
</dbReference>
<gene>
    <name evidence="3" type="ORF">S12H4_16943</name>
</gene>
<dbReference type="InterPro" id="IPR000163">
    <property type="entry name" value="Prohibitin"/>
</dbReference>
<protein>
    <recommendedName>
        <fullName evidence="2">Band 7 domain-containing protein</fullName>
    </recommendedName>
</protein>
<dbReference type="CDD" id="cd03401">
    <property type="entry name" value="SPFH_prohibitin"/>
    <property type="match status" value="1"/>
</dbReference>
<dbReference type="PANTHER" id="PTHR23222:SF0">
    <property type="entry name" value="PROHIBITIN 1"/>
    <property type="match status" value="1"/>
</dbReference>
<sequence>MDIQIPWTLVGIVGAVILCVVAYMLFGDELRERARVRATRRQQFGEEYDRFKDTHNNPFIPDFIEKNPARGLGILFIIVVLLITATNCVHSVPPGHRGVIVTLGKVKEVNLGEGLQFKLPYIQTIVNMKVTLEKEEVQESAASSDLQEIMTTLTVHFNVKPDCAWQMYQNMRQNYHSLLLKPIIQEDLKATTAQFTAEQLITTRTQLVYKLTEKLDNSLEPYGINVQTVNFVNFEFTEVFMDAVEAKVTAEQEALKAKNVLVQIQYEAQQKIIQAEAEKNATIITAEAQAR</sequence>
<keyword evidence="1" id="KW-1133">Transmembrane helix</keyword>
<dbReference type="AlphaFoldDB" id="X1RN29"/>
<feature type="transmembrane region" description="Helical" evidence="1">
    <location>
        <begin position="6"/>
        <end position="26"/>
    </location>
</feature>
<reference evidence="3" key="1">
    <citation type="journal article" date="2014" name="Front. Microbiol.">
        <title>High frequency of phylogenetically diverse reductive dehalogenase-homologous genes in deep subseafloor sedimentary metagenomes.</title>
        <authorList>
            <person name="Kawai M."/>
            <person name="Futagami T."/>
            <person name="Toyoda A."/>
            <person name="Takaki Y."/>
            <person name="Nishi S."/>
            <person name="Hori S."/>
            <person name="Arai W."/>
            <person name="Tsubouchi T."/>
            <person name="Morono Y."/>
            <person name="Uchiyama I."/>
            <person name="Ito T."/>
            <person name="Fujiyama A."/>
            <person name="Inagaki F."/>
            <person name="Takami H."/>
        </authorList>
    </citation>
    <scope>NUCLEOTIDE SEQUENCE</scope>
    <source>
        <strain evidence="3">Expedition CK06-06</strain>
    </source>
</reference>
<dbReference type="InterPro" id="IPR001107">
    <property type="entry name" value="Band_7"/>
</dbReference>
<dbReference type="PRINTS" id="PR00679">
    <property type="entry name" value="PROHIBITIN"/>
</dbReference>
<evidence type="ECO:0000259" key="2">
    <source>
        <dbReference type="SMART" id="SM00244"/>
    </source>
</evidence>
<dbReference type="PANTHER" id="PTHR23222">
    <property type="entry name" value="PROHIBITIN"/>
    <property type="match status" value="1"/>
</dbReference>
<keyword evidence="1" id="KW-0472">Membrane</keyword>
<dbReference type="Pfam" id="PF01145">
    <property type="entry name" value="Band_7"/>
    <property type="match status" value="1"/>
</dbReference>
<organism evidence="3">
    <name type="scientific">marine sediment metagenome</name>
    <dbReference type="NCBI Taxonomy" id="412755"/>
    <lineage>
        <taxon>unclassified sequences</taxon>
        <taxon>metagenomes</taxon>
        <taxon>ecological metagenomes</taxon>
    </lineage>
</organism>
<comment type="caution">
    <text evidence="3">The sequence shown here is derived from an EMBL/GenBank/DDBJ whole genome shotgun (WGS) entry which is preliminary data.</text>
</comment>
<feature type="non-terminal residue" evidence="3">
    <location>
        <position position="291"/>
    </location>
</feature>
<proteinExistence type="predicted"/>
<accession>X1RN29</accession>
<keyword evidence="1" id="KW-0812">Transmembrane</keyword>
<evidence type="ECO:0000313" key="3">
    <source>
        <dbReference type="EMBL" id="GAI82038.1"/>
    </source>
</evidence>
<dbReference type="InterPro" id="IPR036013">
    <property type="entry name" value="Band_7/SPFH_dom_sf"/>
</dbReference>
<feature type="transmembrane region" description="Helical" evidence="1">
    <location>
        <begin position="72"/>
        <end position="92"/>
    </location>
</feature>
<evidence type="ECO:0000256" key="1">
    <source>
        <dbReference type="SAM" id="Phobius"/>
    </source>
</evidence>
<name>X1RN29_9ZZZZ</name>
<feature type="domain" description="Band 7" evidence="2">
    <location>
        <begin position="87"/>
        <end position="248"/>
    </location>
</feature>
<dbReference type="EMBL" id="BARW01008230">
    <property type="protein sequence ID" value="GAI82038.1"/>
    <property type="molecule type" value="Genomic_DNA"/>
</dbReference>
<dbReference type="Gene3D" id="3.30.479.30">
    <property type="entry name" value="Band 7 domain"/>
    <property type="match status" value="1"/>
</dbReference>